<dbReference type="Proteomes" id="UP001634394">
    <property type="component" value="Unassembled WGS sequence"/>
</dbReference>
<protein>
    <recommendedName>
        <fullName evidence="2">Deoxyribonuclease NucA/NucB domain-containing protein</fullName>
    </recommendedName>
</protein>
<dbReference type="Pfam" id="PF14040">
    <property type="entry name" value="DNase_NucA_NucB"/>
    <property type="match status" value="1"/>
</dbReference>
<feature type="domain" description="Deoxyribonuclease NucA/NucB" evidence="2">
    <location>
        <begin position="269"/>
        <end position="357"/>
    </location>
</feature>
<sequence>MTQLFKFLAHFLVVCFFLVERSSASPSNRDEHEFDIKESIEIIINHPLNKERPASYLLGPPLSEEEIFFTLQPVLEIRDDSHFEQLFQLYKVTDGLKTLEAEADGHPLKDIWLIPGYYLMSLREVVETLLIMKRTSGVWNPSLLPLFASRAGDFVVYDTEDGHIHEFLTKESLRWEVAPNIQAFLEGIAKKLRDGRIRLNENGLFDEITTDAQTHEGLEDNILDALFLSANIENTFESEILMEEENVGAPPNLFFKCKKMPNVCQNIRNAIKMHKPRSLQRITNTNQIKQNRRAACGKSKCKGKKNSCDEYPFASTSQGGAGATIMCVALSENNSQGGQLNVFYRKKSVGNNDWFYMKSP</sequence>
<keyword evidence="4" id="KW-1185">Reference proteome</keyword>
<feature type="signal peptide" evidence="1">
    <location>
        <begin position="1"/>
        <end position="24"/>
    </location>
</feature>
<dbReference type="AlphaFoldDB" id="A0ABD3TH27"/>
<evidence type="ECO:0000256" key="1">
    <source>
        <dbReference type="SAM" id="SignalP"/>
    </source>
</evidence>
<organism evidence="3 4">
    <name type="scientific">Sinanodonta woodiana</name>
    <name type="common">Chinese pond mussel</name>
    <name type="synonym">Anodonta woodiana</name>
    <dbReference type="NCBI Taxonomy" id="1069815"/>
    <lineage>
        <taxon>Eukaryota</taxon>
        <taxon>Metazoa</taxon>
        <taxon>Spiralia</taxon>
        <taxon>Lophotrochozoa</taxon>
        <taxon>Mollusca</taxon>
        <taxon>Bivalvia</taxon>
        <taxon>Autobranchia</taxon>
        <taxon>Heteroconchia</taxon>
        <taxon>Palaeoheterodonta</taxon>
        <taxon>Unionida</taxon>
        <taxon>Unionoidea</taxon>
        <taxon>Unionidae</taxon>
        <taxon>Unioninae</taxon>
        <taxon>Sinanodonta</taxon>
    </lineage>
</organism>
<evidence type="ECO:0000313" key="4">
    <source>
        <dbReference type="Proteomes" id="UP001634394"/>
    </source>
</evidence>
<accession>A0ABD3TH27</accession>
<proteinExistence type="predicted"/>
<evidence type="ECO:0000313" key="3">
    <source>
        <dbReference type="EMBL" id="KAL3836344.1"/>
    </source>
</evidence>
<evidence type="ECO:0000259" key="2">
    <source>
        <dbReference type="Pfam" id="PF14040"/>
    </source>
</evidence>
<dbReference type="InterPro" id="IPR029476">
    <property type="entry name" value="DNase_NucA_NucB"/>
</dbReference>
<name>A0ABD3TH27_SINWO</name>
<gene>
    <name evidence="3" type="ORF">ACJMK2_021777</name>
</gene>
<comment type="caution">
    <text evidence="3">The sequence shown here is derived from an EMBL/GenBank/DDBJ whole genome shotgun (WGS) entry which is preliminary data.</text>
</comment>
<keyword evidence="1" id="KW-0732">Signal</keyword>
<dbReference type="EMBL" id="JBJQND010000018">
    <property type="protein sequence ID" value="KAL3836344.1"/>
    <property type="molecule type" value="Genomic_DNA"/>
</dbReference>
<feature type="chain" id="PRO_5044797358" description="Deoxyribonuclease NucA/NucB domain-containing protein" evidence="1">
    <location>
        <begin position="25"/>
        <end position="360"/>
    </location>
</feature>
<reference evidence="3 4" key="1">
    <citation type="submission" date="2024-11" db="EMBL/GenBank/DDBJ databases">
        <title>Chromosome-level genome assembly of the freshwater bivalve Anodonta woodiana.</title>
        <authorList>
            <person name="Chen X."/>
        </authorList>
    </citation>
    <scope>NUCLEOTIDE SEQUENCE [LARGE SCALE GENOMIC DNA]</scope>
    <source>
        <strain evidence="3">MN2024</strain>
        <tissue evidence="3">Gills</tissue>
    </source>
</reference>